<dbReference type="Proteomes" id="UP000199274">
    <property type="component" value="Unassembled WGS sequence"/>
</dbReference>
<gene>
    <name evidence="6" type="ORF">SAMN04488062_102283</name>
</gene>
<feature type="domain" description="GEVED" evidence="5">
    <location>
        <begin position="375"/>
        <end position="454"/>
    </location>
</feature>
<evidence type="ECO:0000256" key="1">
    <source>
        <dbReference type="ARBA" id="ARBA00022729"/>
    </source>
</evidence>
<evidence type="ECO:0000259" key="5">
    <source>
        <dbReference type="Pfam" id="PF20009"/>
    </source>
</evidence>
<keyword evidence="7" id="KW-1185">Reference proteome</keyword>
<sequence>MPKYLTRKFMTQNYLAKNTDYFKYTTNFHPLCLSTNSKVKLHKTRFFSWFFVLSIFFVFLMGNKAIAQVTITKPNLSIPVCSGFPSSYYPLEDIEITETATSNFSSGSNITLILSAPANFEFKANTGFVSASSGADFTSISSLTVSSSVITLTYSVNSPTNKTDRLTFSQLQIRAINNVSTGNITRNGGTGTISGLITGTTLTNTITSVIGTPPSISNAGSNQTLTSCATTTTVAGNVPTSGTGLWSVVSGTATITTPSSPTSGVTGLTVGTTATLRWTISNGACESLFSDVTITTVRGAGCLVYCTPSVSSGVQASNYIKDVNFIGNITNSNNSSTYSSSPLGYQDQTNLGTRASQAQGEGVNIFTNTTGGANYMKAWVDWNSNGIFDESTEIVYQCTNAFINTTFGFKIPETTIPGNYRIRIRINKSNSTADNTFSACGNIANYGETEDYLFTVVANCAAKITSIANGFNCGTGSVTLGAAGTADNTQYRWYDSQSGGTLVETTISTTWSTPSISASKTFYVTAFNGSCESLFRTPVVATIKPIPTLTFANANPEVCGENSIIDLQASGNNEQVYLIDENFESGMVNFTSNSIAFPTGEESKTKWQIQSSTYVPPYPTFPVWYPAISSGFGTNKFAITTSDVVAGGTTFGKVENALESVIVNTTGFLNLSLSFKMYFSSYNDANSASVEYVNVEVSTNGGDSWNPTPIVQYLGDVGIGTQFVTSPNFNVNAFIGITSLKIRIRYKAGWCDGVAVDDIKLFGDKPLSPSFQWTSALPPDAYTNAACTLPYTAGTPASIVYIKPTLAQLEQSTYSFTAKANLANGCSTSAIINVTNKSKVWQNLTIDWNNSSNWKPSGVPTAANCVIIPNTTIIPGNNYNAYAKNLTVKSTGNLELSSTSNLTVTDFVDVNTDGIFNIRDKANLIQINNTPNTGIVNIERVSQPMYNIDYTYWNSPLTLASNFTLGSLSPNSPLMFSWIPTVSAGTGGNWKNENNATIMDPRKGYIIRAPTTFSSSIKTPYTATFKGTPNNGTVTAPIIKGTLTGVVDVDAENDEWNLIGNPYPSAIDAGTFVDFNANLNVIDGTIYVWTHNTAPSQAEPDPFYGDYALNYTENDYASFNRTGGVSTRSSATTGGSPPSGFIASGQSFFVRAANTMAPGTLNATFNNSMRVGVEGKNGDFFKMNKNQKNEAIPKNVSDKERHRIWLNLTNNSGAFSQILVGYIEGATQSLDRSFDGESFGGNDVGFYSIIPEAQLTIQGRSLPFDENDQVKLGYYSEISAKLSVRIDHFDGLFDNQNILLEDKELGIIHDLKDTPYVFQTEIGDFDDRFILRYTDKTLSLQDPIYDNAVTVFFTRSNNTLNIKNSASDNTVLSASLYDIQGKLLSKWDVKEKEQSNIKIPIQDKASAVYIVKLKTEKGTISKKIIVK</sequence>
<feature type="domain" description="Secretion system C-terminal sorting" evidence="3">
    <location>
        <begin position="1357"/>
        <end position="1426"/>
    </location>
</feature>
<evidence type="ECO:0000256" key="2">
    <source>
        <dbReference type="SAM" id="Phobius"/>
    </source>
</evidence>
<keyword evidence="2" id="KW-0812">Transmembrane</keyword>
<dbReference type="Pfam" id="PF19081">
    <property type="entry name" value="Ig_7"/>
    <property type="match status" value="1"/>
</dbReference>
<feature type="transmembrane region" description="Helical" evidence="2">
    <location>
        <begin position="46"/>
        <end position="66"/>
    </location>
</feature>
<reference evidence="7" key="1">
    <citation type="submission" date="2016-10" db="EMBL/GenBank/DDBJ databases">
        <authorList>
            <person name="Varghese N."/>
            <person name="Submissions S."/>
        </authorList>
    </citation>
    <scope>NUCLEOTIDE SEQUENCE [LARGE SCALE GENOMIC DNA]</scope>
    <source>
        <strain evidence="7">CGMCC 1.2747</strain>
    </source>
</reference>
<keyword evidence="1" id="KW-0732">Signal</keyword>
<feature type="domain" description="Ig-like" evidence="4">
    <location>
        <begin position="468"/>
        <end position="545"/>
    </location>
</feature>
<organism evidence="6 7">
    <name type="scientific">Flavobacterium omnivorum</name>
    <dbReference type="NCBI Taxonomy" id="178355"/>
    <lineage>
        <taxon>Bacteria</taxon>
        <taxon>Pseudomonadati</taxon>
        <taxon>Bacteroidota</taxon>
        <taxon>Flavobacteriia</taxon>
        <taxon>Flavobacteriales</taxon>
        <taxon>Flavobacteriaceae</taxon>
        <taxon>Flavobacterium</taxon>
    </lineage>
</organism>
<accession>A0A1G7XEZ1</accession>
<keyword evidence="2" id="KW-0472">Membrane</keyword>
<dbReference type="InterPro" id="IPR044023">
    <property type="entry name" value="Ig_7"/>
</dbReference>
<evidence type="ECO:0000313" key="6">
    <source>
        <dbReference type="EMBL" id="SDG82706.1"/>
    </source>
</evidence>
<evidence type="ECO:0000313" key="7">
    <source>
        <dbReference type="Proteomes" id="UP000199274"/>
    </source>
</evidence>
<dbReference type="InterPro" id="IPR045474">
    <property type="entry name" value="GEVED"/>
</dbReference>
<proteinExistence type="predicted"/>
<dbReference type="NCBIfam" id="TIGR04183">
    <property type="entry name" value="Por_Secre_tail"/>
    <property type="match status" value="1"/>
</dbReference>
<name>A0A1G7XEZ1_9FLAO</name>
<dbReference type="Pfam" id="PF18962">
    <property type="entry name" value="Por_Secre_tail"/>
    <property type="match status" value="1"/>
</dbReference>
<dbReference type="EMBL" id="FNDB01000002">
    <property type="protein sequence ID" value="SDG82706.1"/>
    <property type="molecule type" value="Genomic_DNA"/>
</dbReference>
<keyword evidence="2" id="KW-1133">Transmembrane helix</keyword>
<dbReference type="Pfam" id="PF20009">
    <property type="entry name" value="GEVED"/>
    <property type="match status" value="1"/>
</dbReference>
<dbReference type="InterPro" id="IPR026444">
    <property type="entry name" value="Secre_tail"/>
</dbReference>
<evidence type="ECO:0000259" key="4">
    <source>
        <dbReference type="Pfam" id="PF19081"/>
    </source>
</evidence>
<evidence type="ECO:0000259" key="3">
    <source>
        <dbReference type="Pfam" id="PF18962"/>
    </source>
</evidence>
<dbReference type="STRING" id="178355.SAMN04488062_102283"/>
<protein>
    <submittedName>
        <fullName evidence="6">Por secretion system C-terminal sorting domain-containing protein</fullName>
    </submittedName>
</protein>